<reference evidence="1 2" key="1">
    <citation type="submission" date="2018-08" db="EMBL/GenBank/DDBJ databases">
        <title>A genome reference for cultivated species of the human gut microbiota.</title>
        <authorList>
            <person name="Zou Y."/>
            <person name="Xue W."/>
            <person name="Luo G."/>
        </authorList>
    </citation>
    <scope>NUCLEOTIDE SEQUENCE [LARGE SCALE GENOMIC DNA]</scope>
    <source>
        <strain evidence="1 2">AF26-20BH</strain>
    </source>
</reference>
<dbReference type="AlphaFoldDB" id="A0A412DRZ0"/>
<sequence length="91" mass="10422">MAQENKYCVQNFWNDEADLEVFQVDNGVKIKFGKDADGVICFLTKPGKEYIIRSSDYAKKDRTVFAGTPNREVKKLGNRILGKLNGWNDFN</sequence>
<dbReference type="RefSeq" id="WP_117902945.1">
    <property type="nucleotide sequence ID" value="NZ_JADNPL010000004.1"/>
</dbReference>
<protein>
    <submittedName>
        <fullName evidence="1">Uncharacterized protein</fullName>
    </submittedName>
</protein>
<accession>A0A412DRZ0</accession>
<organism evidence="1 2">
    <name type="scientific">Bacteroides stercoris</name>
    <dbReference type="NCBI Taxonomy" id="46506"/>
    <lineage>
        <taxon>Bacteria</taxon>
        <taxon>Pseudomonadati</taxon>
        <taxon>Bacteroidota</taxon>
        <taxon>Bacteroidia</taxon>
        <taxon>Bacteroidales</taxon>
        <taxon>Bacteroidaceae</taxon>
        <taxon>Bacteroides</taxon>
    </lineage>
</organism>
<name>A0A412DRZ0_BACSE</name>
<dbReference type="EMBL" id="QRTW01000003">
    <property type="protein sequence ID" value="RGR16823.1"/>
    <property type="molecule type" value="Genomic_DNA"/>
</dbReference>
<comment type="caution">
    <text evidence="1">The sequence shown here is derived from an EMBL/GenBank/DDBJ whole genome shotgun (WGS) entry which is preliminary data.</text>
</comment>
<proteinExistence type="predicted"/>
<evidence type="ECO:0000313" key="2">
    <source>
        <dbReference type="Proteomes" id="UP000283310"/>
    </source>
</evidence>
<gene>
    <name evidence="1" type="ORF">DWY65_02345</name>
</gene>
<dbReference type="Proteomes" id="UP000283310">
    <property type="component" value="Unassembled WGS sequence"/>
</dbReference>
<evidence type="ECO:0000313" key="1">
    <source>
        <dbReference type="EMBL" id="RGR16823.1"/>
    </source>
</evidence>